<dbReference type="EMBL" id="GL698515">
    <property type="protein sequence ID" value="EFY88149.1"/>
    <property type="molecule type" value="Genomic_DNA"/>
</dbReference>
<feature type="domain" description="Cytochrome b561" evidence="10">
    <location>
        <begin position="224"/>
        <end position="343"/>
    </location>
</feature>
<evidence type="ECO:0000256" key="3">
    <source>
        <dbReference type="ARBA" id="ARBA00022692"/>
    </source>
</evidence>
<evidence type="ECO:0000313" key="11">
    <source>
        <dbReference type="EMBL" id="EFY88149.1"/>
    </source>
</evidence>
<dbReference type="STRING" id="655827.E9E7A7"/>
<feature type="transmembrane region" description="Helical" evidence="7">
    <location>
        <begin position="287"/>
        <end position="306"/>
    </location>
</feature>
<accession>E9E7A7</accession>
<evidence type="ECO:0000313" key="12">
    <source>
        <dbReference type="Proteomes" id="UP000002499"/>
    </source>
</evidence>
<dbReference type="InterPro" id="IPR018825">
    <property type="entry name" value="DUF2427"/>
</dbReference>
<evidence type="ECO:0000256" key="5">
    <source>
        <dbReference type="ARBA" id="ARBA00022989"/>
    </source>
</evidence>
<feature type="chain" id="PRO_5003238239" evidence="8">
    <location>
        <begin position="21"/>
        <end position="406"/>
    </location>
</feature>
<dbReference type="Pfam" id="PF10348">
    <property type="entry name" value="DUF2427"/>
    <property type="match status" value="1"/>
</dbReference>
<evidence type="ECO:0000256" key="8">
    <source>
        <dbReference type="SAM" id="SignalP"/>
    </source>
</evidence>
<dbReference type="InParanoid" id="E9E7A7"/>
<feature type="transmembrane region" description="Helical" evidence="7">
    <location>
        <begin position="254"/>
        <end position="275"/>
    </location>
</feature>
<comment type="subcellular location">
    <subcellularLocation>
        <location evidence="1">Membrane</location>
    </subcellularLocation>
</comment>
<keyword evidence="6 7" id="KW-0472">Membrane</keyword>
<evidence type="ECO:0000259" key="9">
    <source>
        <dbReference type="SMART" id="SM00664"/>
    </source>
</evidence>
<feature type="signal peptide" evidence="8">
    <location>
        <begin position="1"/>
        <end position="20"/>
    </location>
</feature>
<sequence length="406" mass="42996">MRDTALVAGLAALQAATAYAATTSYCPVSGQICFRWGVPEAAASTGSGSVYIQIRAKASYQWVGLGIGDHMNGADMFVMYADGAGNVTLSTRRGLNHVMPVYKTNAGVELLAGSGEMNGQMVANVKCSSCSKLALGSSNAWLSAWKHGRSLASTDLDAQIGYHDGNALFSVDFSKATILSDQNPFAGGDDNAGDSTSGSGSGSAPGGGVVVVVQDDPIQTLMYAHGIVMAVVFVLGYPIGAILMSLLGRWAIHAGWQLVTFLAMWAGFGVGYTLARRTDLFFKQCHSQLGIILVCLVSLQPLLGYLHHRHYLRNKQRGIVSYLHIWYGRSLIILGMINGGLGLQLAGLSVDNHAFIVVYCVVVAVVAAAYIACVLLKMWRTGRKAAPAGSPRDSKMHRAVFATTQP</sequence>
<dbReference type="AlphaFoldDB" id="E9E7A7"/>
<keyword evidence="12" id="KW-1185">Reference proteome</keyword>
<dbReference type="eggNOG" id="ENOG502S50Z">
    <property type="taxonomic scope" value="Eukaryota"/>
</dbReference>
<dbReference type="InterPro" id="IPR015920">
    <property type="entry name" value="Cellobiose_DH-like_cyt"/>
</dbReference>
<dbReference type="Gene3D" id="1.20.120.1770">
    <property type="match status" value="1"/>
</dbReference>
<dbReference type="GO" id="GO:0016020">
    <property type="term" value="C:membrane"/>
    <property type="evidence" value="ECO:0007669"/>
    <property type="project" value="UniProtKB-SubCell"/>
</dbReference>
<name>E9E7A7_METAQ</name>
<dbReference type="CDD" id="cd09630">
    <property type="entry name" value="CDH_like_cytochrome"/>
    <property type="match status" value="1"/>
</dbReference>
<dbReference type="Pfam" id="PF16010">
    <property type="entry name" value="CDH-cyt"/>
    <property type="match status" value="1"/>
</dbReference>
<evidence type="ECO:0000256" key="4">
    <source>
        <dbReference type="ARBA" id="ARBA00022982"/>
    </source>
</evidence>
<protein>
    <submittedName>
        <fullName evidence="11">Integral membrane protein</fullName>
    </submittedName>
</protein>
<dbReference type="OrthoDB" id="19261at2759"/>
<evidence type="ECO:0000259" key="10">
    <source>
        <dbReference type="SMART" id="SM00665"/>
    </source>
</evidence>
<gene>
    <name evidence="11" type="ORF">MAC_05755</name>
</gene>
<dbReference type="HOGENOM" id="CLU_031471_1_0_1"/>
<proteinExistence type="predicted"/>
<dbReference type="SMART" id="SM00664">
    <property type="entry name" value="DoH"/>
    <property type="match status" value="1"/>
</dbReference>
<feature type="transmembrane region" description="Helical" evidence="7">
    <location>
        <begin position="326"/>
        <end position="348"/>
    </location>
</feature>
<dbReference type="InterPro" id="IPR005018">
    <property type="entry name" value="DOMON_domain"/>
</dbReference>
<reference evidence="11 12" key="1">
    <citation type="journal article" date="2011" name="PLoS Genet.">
        <title>Genome sequencing and comparative transcriptomics of the model entomopathogenic fungi Metarhizium anisopliae and M. acridum.</title>
        <authorList>
            <person name="Gao Q."/>
            <person name="Jin K."/>
            <person name="Ying S.H."/>
            <person name="Zhang Y."/>
            <person name="Xiao G."/>
            <person name="Shang Y."/>
            <person name="Duan Z."/>
            <person name="Hu X."/>
            <person name="Xie X.Q."/>
            <person name="Zhou G."/>
            <person name="Peng G."/>
            <person name="Luo Z."/>
            <person name="Huang W."/>
            <person name="Wang B."/>
            <person name="Fang W."/>
            <person name="Wang S."/>
            <person name="Zhong Y."/>
            <person name="Ma L.J."/>
            <person name="St Leger R.J."/>
            <person name="Zhao G.P."/>
            <person name="Pei Y."/>
            <person name="Feng M.G."/>
            <person name="Xia Y."/>
            <person name="Wang C."/>
        </authorList>
    </citation>
    <scope>NUCLEOTIDE SEQUENCE [LARGE SCALE GENOMIC DNA]</scope>
    <source>
        <strain evidence="11 12">CQMa 102</strain>
    </source>
</reference>
<evidence type="ECO:0000256" key="1">
    <source>
        <dbReference type="ARBA" id="ARBA00004370"/>
    </source>
</evidence>
<dbReference type="SMART" id="SM00665">
    <property type="entry name" value="B561"/>
    <property type="match status" value="1"/>
</dbReference>
<keyword evidence="3 7" id="KW-0812">Transmembrane</keyword>
<keyword evidence="8" id="KW-0732">Signal</keyword>
<evidence type="ECO:0000256" key="7">
    <source>
        <dbReference type="SAM" id="Phobius"/>
    </source>
</evidence>
<keyword evidence="5 7" id="KW-1133">Transmembrane helix</keyword>
<feature type="domain" description="DOMON" evidence="9">
    <location>
        <begin position="62"/>
        <end position="226"/>
    </location>
</feature>
<evidence type="ECO:0000256" key="2">
    <source>
        <dbReference type="ARBA" id="ARBA00022448"/>
    </source>
</evidence>
<feature type="transmembrane region" description="Helical" evidence="7">
    <location>
        <begin position="354"/>
        <end position="376"/>
    </location>
</feature>
<dbReference type="SUPFAM" id="SSF49344">
    <property type="entry name" value="CBD9-like"/>
    <property type="match status" value="1"/>
</dbReference>
<dbReference type="PANTHER" id="PTHR47797">
    <property type="entry name" value="DEHYDROGENASE, PUTATIVE (AFU_ORTHOLOGUE AFUA_8G05805)-RELATED"/>
    <property type="match status" value="1"/>
</dbReference>
<dbReference type="Gene3D" id="2.60.40.1210">
    <property type="entry name" value="Cellobiose dehydrogenase, cytochrome domain"/>
    <property type="match status" value="1"/>
</dbReference>
<dbReference type="CDD" id="cd08760">
    <property type="entry name" value="Cyt_b561_FRRS1_like"/>
    <property type="match status" value="1"/>
</dbReference>
<dbReference type="PANTHER" id="PTHR47797:SF4">
    <property type="entry name" value="DOMON DOMAIN-CONTAINING PROTEIN"/>
    <property type="match status" value="1"/>
</dbReference>
<dbReference type="Proteomes" id="UP000002499">
    <property type="component" value="Unassembled WGS sequence"/>
</dbReference>
<dbReference type="OMA" id="MSIVFIA"/>
<dbReference type="InterPro" id="IPR006593">
    <property type="entry name" value="Cyt_b561/ferric_Rdtase_TM"/>
</dbReference>
<feature type="transmembrane region" description="Helical" evidence="7">
    <location>
        <begin position="222"/>
        <end position="247"/>
    </location>
</feature>
<keyword evidence="4" id="KW-0249">Electron transport</keyword>
<organism evidence="12">
    <name type="scientific">Metarhizium acridum (strain CQMa 102)</name>
    <dbReference type="NCBI Taxonomy" id="655827"/>
    <lineage>
        <taxon>Eukaryota</taxon>
        <taxon>Fungi</taxon>
        <taxon>Dikarya</taxon>
        <taxon>Ascomycota</taxon>
        <taxon>Pezizomycotina</taxon>
        <taxon>Sordariomycetes</taxon>
        <taxon>Hypocreomycetidae</taxon>
        <taxon>Hypocreales</taxon>
        <taxon>Clavicipitaceae</taxon>
        <taxon>Metarhizium</taxon>
    </lineage>
</organism>
<evidence type="ECO:0000256" key="6">
    <source>
        <dbReference type="ARBA" id="ARBA00023136"/>
    </source>
</evidence>
<keyword evidence="2" id="KW-0813">Transport</keyword>